<dbReference type="InterPro" id="IPR008687">
    <property type="entry name" value="MobC"/>
</dbReference>
<evidence type="ECO:0000313" key="3">
    <source>
        <dbReference type="EMBL" id="TQM89599.1"/>
    </source>
</evidence>
<dbReference type="AlphaFoldDB" id="A0A543K3G9"/>
<dbReference type="Pfam" id="PF05713">
    <property type="entry name" value="MobC"/>
    <property type="match status" value="1"/>
</dbReference>
<dbReference type="GO" id="GO:0000150">
    <property type="term" value="F:DNA strand exchange activity"/>
    <property type="evidence" value="ECO:0007669"/>
    <property type="project" value="InterPro"/>
</dbReference>
<sequence>MTTHTIKTTGRKPRLSQKQQAAVIAQKRKGAGTKALAERFGVSEATIRRVVRDAGVARVEAKTDTAMVSVRVPRTDIRAFEAIISKLGFEQKSDALRAFVRHPAGFLTPDDELVAALRGLDRAFVAIGTNVNQIARRLNDFQLHPKDRKLTKTDAALLKELRDDLKAARAQISVLKADKARDRDAAFRAIVLGAQDGTE</sequence>
<feature type="domain" description="Bacterial mobilisation" evidence="2">
    <location>
        <begin position="127"/>
        <end position="143"/>
    </location>
</feature>
<accession>A0A543K3G9</accession>
<evidence type="ECO:0000259" key="2">
    <source>
        <dbReference type="Pfam" id="PF05713"/>
    </source>
</evidence>
<keyword evidence="4" id="KW-1185">Reference proteome</keyword>
<reference evidence="3 4" key="1">
    <citation type="submission" date="2019-06" db="EMBL/GenBank/DDBJ databases">
        <title>Genomic Encyclopedia of Archaeal and Bacterial Type Strains, Phase II (KMG-II): from individual species to whole genera.</title>
        <authorList>
            <person name="Goeker M."/>
        </authorList>
    </citation>
    <scope>NUCLEOTIDE SEQUENCE [LARGE SCALE GENOMIC DNA]</scope>
    <source>
        <strain evidence="3 4">DSM 18423</strain>
    </source>
</reference>
<dbReference type="InterPro" id="IPR009057">
    <property type="entry name" value="Homeodomain-like_sf"/>
</dbReference>
<protein>
    <submittedName>
        <fullName evidence="3">Mobilization protein MobC</fullName>
    </submittedName>
</protein>
<feature type="domain" description="Resolvase HTH" evidence="1">
    <location>
        <begin position="10"/>
        <end position="53"/>
    </location>
</feature>
<proteinExistence type="predicted"/>
<gene>
    <name evidence="3" type="ORF">BD293_4623</name>
</gene>
<dbReference type="SUPFAM" id="SSF46689">
    <property type="entry name" value="Homeodomain-like"/>
    <property type="match status" value="1"/>
</dbReference>
<name>A0A543K3G9_9RHOB</name>
<organism evidence="3 4">
    <name type="scientific">Roseinatronobacter monicus</name>
    <dbReference type="NCBI Taxonomy" id="393481"/>
    <lineage>
        <taxon>Bacteria</taxon>
        <taxon>Pseudomonadati</taxon>
        <taxon>Pseudomonadota</taxon>
        <taxon>Alphaproteobacteria</taxon>
        <taxon>Rhodobacterales</taxon>
        <taxon>Paracoccaceae</taxon>
        <taxon>Roseinatronobacter</taxon>
    </lineage>
</organism>
<dbReference type="GO" id="GO:0003677">
    <property type="term" value="F:DNA binding"/>
    <property type="evidence" value="ECO:0007669"/>
    <property type="project" value="InterPro"/>
</dbReference>
<dbReference type="EMBL" id="VFPT01000006">
    <property type="protein sequence ID" value="TQM89599.1"/>
    <property type="molecule type" value="Genomic_DNA"/>
</dbReference>
<dbReference type="InterPro" id="IPR006120">
    <property type="entry name" value="Resolvase_HTH_dom"/>
</dbReference>
<evidence type="ECO:0000313" key="4">
    <source>
        <dbReference type="Proteomes" id="UP000320582"/>
    </source>
</evidence>
<dbReference type="Pfam" id="PF02796">
    <property type="entry name" value="HTH_7"/>
    <property type="match status" value="1"/>
</dbReference>
<evidence type="ECO:0000259" key="1">
    <source>
        <dbReference type="Pfam" id="PF02796"/>
    </source>
</evidence>
<dbReference type="Proteomes" id="UP000320582">
    <property type="component" value="Unassembled WGS sequence"/>
</dbReference>
<comment type="caution">
    <text evidence="3">The sequence shown here is derived from an EMBL/GenBank/DDBJ whole genome shotgun (WGS) entry which is preliminary data.</text>
</comment>